<keyword evidence="2" id="KW-0521">NADP</keyword>
<evidence type="ECO:0000256" key="3">
    <source>
        <dbReference type="ARBA" id="ARBA00023002"/>
    </source>
</evidence>
<sequence>MSYQPAEQRYQHMSYPHCGNSGLKLPRISLGLWQHFGDNSTREQQRSLLRCAFDAGITHFDLANNYGTPYGSAEQNFGEVFRRDFRPFRDELIISTKAGYDMWPGPYGQGGSSRKYLLASLNQSLQRLGLEYVDIFYSHCYDPATPLEETASALASAVTQGKALYVGISSYPSAETGEIARLLQRWHIPLLVHQPAYNLFNRWVEDSLLETCARQGTGIIAFSTLAQGLLSGKYSASTPAALRRHSIDQRELSAENFARIAGLENIARQRGQSLPQMALAWVLRQPQISSALTGVSSPEQLLHNLGALQNIRFSEEELRDIDHFAIDGSSQFGRINDRQTEG</sequence>
<dbReference type="Gene3D" id="3.20.20.100">
    <property type="entry name" value="NADP-dependent oxidoreductase domain"/>
    <property type="match status" value="1"/>
</dbReference>
<name>A0ABW1VR21_9GAMM</name>
<evidence type="ECO:0000313" key="5">
    <source>
        <dbReference type="EMBL" id="MFC6362740.1"/>
    </source>
</evidence>
<dbReference type="CDD" id="cd19089">
    <property type="entry name" value="AKR_AKR14A1_2"/>
    <property type="match status" value="1"/>
</dbReference>
<dbReference type="EMBL" id="JBHSUC010000014">
    <property type="protein sequence ID" value="MFC6362740.1"/>
    <property type="molecule type" value="Genomic_DNA"/>
</dbReference>
<dbReference type="InterPro" id="IPR023210">
    <property type="entry name" value="NADP_OxRdtase_dom"/>
</dbReference>
<gene>
    <name evidence="5" type="primary">mgrA</name>
    <name evidence="5" type="ORF">ACFP73_11640</name>
</gene>
<evidence type="ECO:0000256" key="2">
    <source>
        <dbReference type="ARBA" id="ARBA00022857"/>
    </source>
</evidence>
<dbReference type="Proteomes" id="UP001596215">
    <property type="component" value="Unassembled WGS sequence"/>
</dbReference>
<keyword evidence="3 5" id="KW-0560">Oxidoreductase</keyword>
<dbReference type="PANTHER" id="PTHR43150:SF4">
    <property type="entry name" value="L-GLYCERALDEHYDE 3-PHOSPHATE REDUCTASE"/>
    <property type="match status" value="1"/>
</dbReference>
<dbReference type="Pfam" id="PF00248">
    <property type="entry name" value="Aldo_ket_red"/>
    <property type="match status" value="1"/>
</dbReference>
<evidence type="ECO:0000313" key="6">
    <source>
        <dbReference type="Proteomes" id="UP001596215"/>
    </source>
</evidence>
<reference evidence="6" key="1">
    <citation type="journal article" date="2019" name="Int. J. Syst. Evol. Microbiol.">
        <title>The Global Catalogue of Microorganisms (GCM) 10K type strain sequencing project: providing services to taxonomists for standard genome sequencing and annotation.</title>
        <authorList>
            <consortium name="The Broad Institute Genomics Platform"/>
            <consortium name="The Broad Institute Genome Sequencing Center for Infectious Disease"/>
            <person name="Wu L."/>
            <person name="Ma J."/>
        </authorList>
    </citation>
    <scope>NUCLEOTIDE SEQUENCE [LARGE SCALE GENOMIC DNA]</scope>
    <source>
        <strain evidence="6">CGMCC 4.1530</strain>
    </source>
</reference>
<dbReference type="InterPro" id="IPR036812">
    <property type="entry name" value="NAD(P)_OxRdtase_dom_sf"/>
</dbReference>
<dbReference type="RefSeq" id="WP_212708628.1">
    <property type="nucleotide sequence ID" value="NZ_BAAAFW010000014.1"/>
</dbReference>
<dbReference type="GO" id="GO:0016491">
    <property type="term" value="F:oxidoreductase activity"/>
    <property type="evidence" value="ECO:0007669"/>
    <property type="project" value="UniProtKB-KW"/>
</dbReference>
<evidence type="ECO:0000256" key="1">
    <source>
        <dbReference type="ARBA" id="ARBA00006515"/>
    </source>
</evidence>
<accession>A0ABW1VR21</accession>
<organism evidence="5 6">
    <name type="scientific">Tatumella punctata</name>
    <dbReference type="NCBI Taxonomy" id="399969"/>
    <lineage>
        <taxon>Bacteria</taxon>
        <taxon>Pseudomonadati</taxon>
        <taxon>Pseudomonadota</taxon>
        <taxon>Gammaproteobacteria</taxon>
        <taxon>Enterobacterales</taxon>
        <taxon>Erwiniaceae</taxon>
        <taxon>Tatumella</taxon>
    </lineage>
</organism>
<dbReference type="NCBIfam" id="NF007388">
    <property type="entry name" value="PRK09912.1"/>
    <property type="match status" value="1"/>
</dbReference>
<feature type="domain" description="NADP-dependent oxidoreductase" evidence="4">
    <location>
        <begin position="27"/>
        <end position="324"/>
    </location>
</feature>
<dbReference type="PANTHER" id="PTHR43150">
    <property type="entry name" value="HYPERKINETIC, ISOFORM M"/>
    <property type="match status" value="1"/>
</dbReference>
<dbReference type="EC" id="1.1.1.-" evidence="5"/>
<dbReference type="SUPFAM" id="SSF51430">
    <property type="entry name" value="NAD(P)-linked oxidoreductase"/>
    <property type="match status" value="1"/>
</dbReference>
<evidence type="ECO:0000259" key="4">
    <source>
        <dbReference type="Pfam" id="PF00248"/>
    </source>
</evidence>
<proteinExistence type="inferred from homology"/>
<dbReference type="InterPro" id="IPR005399">
    <property type="entry name" value="K_chnl_volt-dep_bsu_KCNAB-rel"/>
</dbReference>
<comment type="similarity">
    <text evidence="1">Belongs to the shaker potassium channel beta subunit family.</text>
</comment>
<protein>
    <submittedName>
        <fullName evidence="5">L-glyceraldehyde 3-phosphate reductase</fullName>
        <ecNumber evidence="5">1.1.1.-</ecNumber>
    </submittedName>
</protein>
<comment type="caution">
    <text evidence="5">The sequence shown here is derived from an EMBL/GenBank/DDBJ whole genome shotgun (WGS) entry which is preliminary data.</text>
</comment>
<keyword evidence="6" id="KW-1185">Reference proteome</keyword>